<feature type="binding site" evidence="6">
    <location>
        <position position="80"/>
    </location>
    <ligand>
        <name>Mg(2+)</name>
        <dbReference type="ChEBI" id="CHEBI:18420"/>
        <label>1</label>
        <note>catalytic</note>
    </ligand>
</feature>
<organism evidence="8 9">
    <name type="scientific">Corymbia citriodora subsp. variegata</name>
    <dbReference type="NCBI Taxonomy" id="360336"/>
    <lineage>
        <taxon>Eukaryota</taxon>
        <taxon>Viridiplantae</taxon>
        <taxon>Streptophyta</taxon>
        <taxon>Embryophyta</taxon>
        <taxon>Tracheophyta</taxon>
        <taxon>Spermatophyta</taxon>
        <taxon>Magnoliopsida</taxon>
        <taxon>eudicotyledons</taxon>
        <taxon>Gunneridae</taxon>
        <taxon>Pentapetalae</taxon>
        <taxon>rosids</taxon>
        <taxon>malvids</taxon>
        <taxon>Myrtales</taxon>
        <taxon>Myrtaceae</taxon>
        <taxon>Myrtoideae</taxon>
        <taxon>Eucalypteae</taxon>
        <taxon>Corymbia</taxon>
    </lineage>
</organism>
<dbReference type="GO" id="GO:0007165">
    <property type="term" value="P:signal transduction"/>
    <property type="evidence" value="ECO:0007669"/>
    <property type="project" value="TreeGrafter"/>
</dbReference>
<dbReference type="GO" id="GO:0008934">
    <property type="term" value="F:inositol monophosphate 1-phosphatase activity"/>
    <property type="evidence" value="ECO:0007669"/>
    <property type="project" value="InterPro"/>
</dbReference>
<keyword evidence="5 6" id="KW-0460">Magnesium</keyword>
<evidence type="ECO:0000256" key="4">
    <source>
        <dbReference type="ARBA" id="ARBA00022723"/>
    </source>
</evidence>
<evidence type="ECO:0000313" key="8">
    <source>
        <dbReference type="EMBL" id="KAF7846271.1"/>
    </source>
</evidence>
<dbReference type="InterPro" id="IPR020550">
    <property type="entry name" value="Inositol_monophosphatase_CS"/>
</dbReference>
<feature type="binding site" evidence="6">
    <location>
        <position position="231"/>
    </location>
    <ligand>
        <name>Mg(2+)</name>
        <dbReference type="ChEBI" id="CHEBI:18420"/>
        <label>1</label>
        <note>catalytic</note>
    </ligand>
</feature>
<feature type="binding site" evidence="6">
    <location>
        <position position="81"/>
    </location>
    <ligand>
        <name>Mg(2+)</name>
        <dbReference type="ChEBI" id="CHEBI:18420"/>
        <label>1</label>
        <note>catalytic</note>
    </ligand>
</feature>
<evidence type="ECO:0000256" key="7">
    <source>
        <dbReference type="RuleBase" id="RU364068"/>
    </source>
</evidence>
<comment type="similarity">
    <text evidence="3 7">Belongs to the inositol monophosphatase superfamily.</text>
</comment>
<protein>
    <recommendedName>
        <fullName evidence="7">Inositol-1-monophosphatase</fullName>
        <ecNumber evidence="7">3.1.3.25</ecNumber>
    </recommendedName>
</protein>
<dbReference type="PROSITE" id="PS00630">
    <property type="entry name" value="IMP_2"/>
    <property type="match status" value="1"/>
</dbReference>
<accession>A0A8T0CFJ1</accession>
<dbReference type="EMBL" id="MU094013">
    <property type="protein sequence ID" value="KAF7846271.1"/>
    <property type="molecule type" value="Genomic_DNA"/>
</dbReference>
<comment type="pathway">
    <text evidence="7">Polyol metabolism; myo-inositol biosynthesis; myo-inositol from D-glucose 6-phosphate: step 2/2.</text>
</comment>
<evidence type="ECO:0000313" key="9">
    <source>
        <dbReference type="Proteomes" id="UP000806378"/>
    </source>
</evidence>
<name>A0A8T0CFJ1_CORYI</name>
<proteinExistence type="inferred from homology"/>
<dbReference type="InterPro" id="IPR000760">
    <property type="entry name" value="Inositol_monophosphatase-like"/>
</dbReference>
<dbReference type="Pfam" id="PF00459">
    <property type="entry name" value="Inositol_P"/>
    <property type="match status" value="1"/>
</dbReference>
<evidence type="ECO:0000256" key="6">
    <source>
        <dbReference type="PIRSR" id="PIRSR600760-2"/>
    </source>
</evidence>
<evidence type="ECO:0000256" key="3">
    <source>
        <dbReference type="ARBA" id="ARBA00009759"/>
    </source>
</evidence>
<dbReference type="Gene3D" id="3.40.190.80">
    <property type="match status" value="1"/>
</dbReference>
<dbReference type="PANTHER" id="PTHR20854:SF4">
    <property type="entry name" value="INOSITOL-1-MONOPHOSPHATASE-RELATED"/>
    <property type="match status" value="1"/>
</dbReference>
<dbReference type="GO" id="GO:0006020">
    <property type="term" value="P:inositol metabolic process"/>
    <property type="evidence" value="ECO:0007669"/>
    <property type="project" value="TreeGrafter"/>
</dbReference>
<dbReference type="GO" id="GO:0046872">
    <property type="term" value="F:metal ion binding"/>
    <property type="evidence" value="ECO:0007669"/>
    <property type="project" value="UniProtKB-KW"/>
</dbReference>
<dbReference type="Gramene" id="rna-gnl|WGS:JABURB|Cocit.L4725.1">
    <property type="protein sequence ID" value="cds-KAF7846271.1"/>
    <property type="gene ID" value="gene-BT93_L4725"/>
</dbReference>
<evidence type="ECO:0000256" key="1">
    <source>
        <dbReference type="ARBA" id="ARBA00001033"/>
    </source>
</evidence>
<evidence type="ECO:0000256" key="2">
    <source>
        <dbReference type="ARBA" id="ARBA00001946"/>
    </source>
</evidence>
<comment type="catalytic activity">
    <reaction evidence="1 7">
        <text>a myo-inositol phosphate + H2O = myo-inositol + phosphate</text>
        <dbReference type="Rhea" id="RHEA:24056"/>
        <dbReference type="ChEBI" id="CHEBI:15377"/>
        <dbReference type="ChEBI" id="CHEBI:17268"/>
        <dbReference type="ChEBI" id="CHEBI:43474"/>
        <dbReference type="ChEBI" id="CHEBI:84139"/>
        <dbReference type="EC" id="3.1.3.25"/>
    </reaction>
</comment>
<keyword evidence="9" id="KW-1185">Reference proteome</keyword>
<dbReference type="OrthoDB" id="10254945at2759"/>
<dbReference type="FunFam" id="3.30.540.10:FF:000004">
    <property type="entry name" value="Inositol-1-monophosphatase"/>
    <property type="match status" value="1"/>
</dbReference>
<reference evidence="8" key="1">
    <citation type="submission" date="2020-05" db="EMBL/GenBank/DDBJ databases">
        <title>WGS assembly of Corymbia citriodora subspecies variegata.</title>
        <authorList>
            <person name="Barry K."/>
            <person name="Hundley H."/>
            <person name="Shu S."/>
            <person name="Jenkins J."/>
            <person name="Grimwood J."/>
            <person name="Baten A."/>
        </authorList>
    </citation>
    <scope>NUCLEOTIDE SEQUENCE</scope>
    <source>
        <strain evidence="8">CV2-018</strain>
    </source>
</reference>
<evidence type="ECO:0000256" key="5">
    <source>
        <dbReference type="ARBA" id="ARBA00022842"/>
    </source>
</evidence>
<gene>
    <name evidence="8" type="ORF">BT93_L4725</name>
</gene>
<comment type="caution">
    <text evidence="8">The sequence shown here is derived from an EMBL/GenBank/DDBJ whole genome shotgun (WGS) entry which is preliminary data.</text>
</comment>
<dbReference type="EC" id="3.1.3.25" evidence="7"/>
<keyword evidence="7" id="KW-0378">Hydrolase</keyword>
<dbReference type="PRINTS" id="PR00377">
    <property type="entry name" value="IMPHPHTASES"/>
</dbReference>
<dbReference type="Gene3D" id="3.30.540.10">
    <property type="entry name" value="Fructose-1,6-Bisphosphatase, subunit A, domain 1"/>
    <property type="match status" value="1"/>
</dbReference>
<feature type="binding site" evidence="6">
    <location>
        <position position="78"/>
    </location>
    <ligand>
        <name>Mg(2+)</name>
        <dbReference type="ChEBI" id="CHEBI:18420"/>
        <label>1</label>
        <note>catalytic</note>
    </ligand>
</feature>
<keyword evidence="4 6" id="KW-0479">Metal-binding</keyword>
<dbReference type="GO" id="GO:0046854">
    <property type="term" value="P:phosphatidylinositol phosphate biosynthetic process"/>
    <property type="evidence" value="ECO:0007669"/>
    <property type="project" value="InterPro"/>
</dbReference>
<dbReference type="InterPro" id="IPR033942">
    <property type="entry name" value="IMPase"/>
</dbReference>
<sequence length="292" mass="31530">MMGANVILDASAKMATGLTTTVTDTKNNSADLVTETDKAVEDLISRTLLKQFPDFSFMGEETYKPGTPLGPEPTFICDPIDGTTNFVHGYPYVSISLGFAINREPVVGVVFNPFTGVMYAGVKGRGAFKMTNERDDTGGWGCKRNEDMPTRAPKPLTGLNGTVVIVEWGSDRSGSNWKSKIATWDNLGRSKEEGGAMVHSGRSLGSAALNLCAVAEGNVDAYWEGGCWAWDVCAGWVILKEAGGMIVDGNPGTWDIPVTHRKYLAVRGASSGQKECIEEFWSHVVGDMVYEH</sequence>
<dbReference type="CDD" id="cd01639">
    <property type="entry name" value="IMPase"/>
    <property type="match status" value="1"/>
</dbReference>
<dbReference type="Proteomes" id="UP000806378">
    <property type="component" value="Unassembled WGS sequence"/>
</dbReference>
<comment type="cofactor">
    <cofactor evidence="2 6 7">
        <name>Mg(2+)</name>
        <dbReference type="ChEBI" id="CHEBI:18420"/>
    </cofactor>
</comment>
<dbReference type="FunFam" id="3.40.190.80:FF:000012">
    <property type="entry name" value="Inositol-1-monophosphatase"/>
    <property type="match status" value="1"/>
</dbReference>
<dbReference type="PANTHER" id="PTHR20854">
    <property type="entry name" value="INOSITOL MONOPHOSPHATASE"/>
    <property type="match status" value="1"/>
</dbReference>
<feature type="binding site" evidence="6">
    <location>
        <position position="60"/>
    </location>
    <ligand>
        <name>Mg(2+)</name>
        <dbReference type="ChEBI" id="CHEBI:18420"/>
        <label>1</label>
        <note>catalytic</note>
    </ligand>
</feature>
<dbReference type="AlphaFoldDB" id="A0A8T0CFJ1"/>
<dbReference type="SUPFAM" id="SSF56655">
    <property type="entry name" value="Carbohydrate phosphatase"/>
    <property type="match status" value="1"/>
</dbReference>